<protein>
    <submittedName>
        <fullName evidence="3">Inverted formin-2-like isoform X1</fullName>
    </submittedName>
</protein>
<accession>A0A6P3R6I8</accession>
<dbReference type="GeneID" id="105303888"/>
<proteinExistence type="predicted"/>
<dbReference type="RefSeq" id="XP_011376035.1">
    <property type="nucleotide sequence ID" value="XM_011377733.2"/>
</dbReference>
<keyword evidence="2" id="KW-1185">Reference proteome</keyword>
<feature type="region of interest" description="Disordered" evidence="1">
    <location>
        <begin position="59"/>
        <end position="249"/>
    </location>
</feature>
<evidence type="ECO:0000313" key="3">
    <source>
        <dbReference type="RefSeq" id="XP_011376035.1"/>
    </source>
</evidence>
<dbReference type="Proteomes" id="UP000515202">
    <property type="component" value="Unplaced"/>
</dbReference>
<feature type="compositionally biased region" description="Polar residues" evidence="1">
    <location>
        <begin position="195"/>
        <end position="204"/>
    </location>
</feature>
<dbReference type="AlphaFoldDB" id="A0A6P3R6I8"/>
<sequence>MGFVGREPLGGVHFPPTRTASTVVSSDPTGGPVGGTSCPASGPGLDTEVAREPLTWDLVDATVPSPEPTGDVSEEDELRPQGRRSSWYIDASDVLPSADPQSPQPPVGSWPVALGDAQALKPLHFSSDKPPGAMGSGHDTEDPVAPRGVCQAEDDSADEGAEDTAVPSRSAGDRDEEDTAPDSALDTSLDRSFSEDSVTDSPGSGTLPRARGRASKGTGRRRKKHPSRSQEEVAPDSDDNKTKRFCVIQ</sequence>
<feature type="compositionally biased region" description="Basic residues" evidence="1">
    <location>
        <begin position="210"/>
        <end position="227"/>
    </location>
</feature>
<evidence type="ECO:0000313" key="2">
    <source>
        <dbReference type="Proteomes" id="UP000515202"/>
    </source>
</evidence>
<organism evidence="2 3">
    <name type="scientific">Pteropus vampyrus</name>
    <name type="common">Large flying fox</name>
    <dbReference type="NCBI Taxonomy" id="132908"/>
    <lineage>
        <taxon>Eukaryota</taxon>
        <taxon>Metazoa</taxon>
        <taxon>Chordata</taxon>
        <taxon>Craniata</taxon>
        <taxon>Vertebrata</taxon>
        <taxon>Euteleostomi</taxon>
        <taxon>Mammalia</taxon>
        <taxon>Eutheria</taxon>
        <taxon>Laurasiatheria</taxon>
        <taxon>Chiroptera</taxon>
        <taxon>Yinpterochiroptera</taxon>
        <taxon>Pteropodoidea</taxon>
        <taxon>Pteropodidae</taxon>
        <taxon>Pteropodinae</taxon>
        <taxon>Pteropus</taxon>
    </lineage>
</organism>
<dbReference type="KEGG" id="pvp:105303888"/>
<feature type="compositionally biased region" description="Polar residues" evidence="1">
    <location>
        <begin position="18"/>
        <end position="28"/>
    </location>
</feature>
<dbReference type="OrthoDB" id="9806549at2759"/>
<reference evidence="3" key="1">
    <citation type="submission" date="2025-08" db="UniProtKB">
        <authorList>
            <consortium name="RefSeq"/>
        </authorList>
    </citation>
    <scope>IDENTIFICATION</scope>
    <source>
        <tissue evidence="3">Kidney</tissue>
    </source>
</reference>
<feature type="compositionally biased region" description="Acidic residues" evidence="1">
    <location>
        <begin position="152"/>
        <end position="162"/>
    </location>
</feature>
<evidence type="ECO:0000256" key="1">
    <source>
        <dbReference type="SAM" id="MobiDB-lite"/>
    </source>
</evidence>
<gene>
    <name evidence="3" type="primary">LOC105303888</name>
</gene>
<feature type="region of interest" description="Disordered" evidence="1">
    <location>
        <begin position="1"/>
        <end position="47"/>
    </location>
</feature>
<name>A0A6P3R6I8_PTEVA</name>